<dbReference type="GO" id="GO:0042803">
    <property type="term" value="F:protein homodimerization activity"/>
    <property type="evidence" value="ECO:0007669"/>
    <property type="project" value="InterPro"/>
</dbReference>
<evidence type="ECO:0000256" key="9">
    <source>
        <dbReference type="SAM" id="Coils"/>
    </source>
</evidence>
<keyword evidence="6 7" id="KW-0143">Chaperone</keyword>
<dbReference type="EMBL" id="ATMH01006106">
    <property type="protein sequence ID" value="EPY26735.1"/>
    <property type="molecule type" value="Genomic_DNA"/>
</dbReference>
<protein>
    <recommendedName>
        <fullName evidence="7">GrpE protein homolog</fullName>
    </recommendedName>
</protein>
<dbReference type="FunFam" id="2.30.22.10:FF:000001">
    <property type="entry name" value="Protein GrpE"/>
    <property type="match status" value="1"/>
</dbReference>
<evidence type="ECO:0000256" key="3">
    <source>
        <dbReference type="ARBA" id="ARBA00011738"/>
    </source>
</evidence>
<dbReference type="OrthoDB" id="201635at2759"/>
<evidence type="ECO:0000256" key="7">
    <source>
        <dbReference type="RuleBase" id="RU000640"/>
    </source>
</evidence>
<gene>
    <name evidence="11" type="ORF">STCU_06106</name>
</gene>
<comment type="subcellular location">
    <subcellularLocation>
        <location evidence="1">Cytoplasm</location>
    </subcellularLocation>
    <subcellularLocation>
        <location evidence="7">Mitochondrion matrix</location>
    </subcellularLocation>
</comment>
<reference evidence="11 12" key="1">
    <citation type="journal article" date="2013" name="PLoS ONE">
        <title>Predicting the Proteins of Angomonas deanei, Strigomonas culicis and Their Respective Endosymbionts Reveals New Aspects of the Trypanosomatidae Family.</title>
        <authorList>
            <person name="Motta M.C."/>
            <person name="Martins A.C."/>
            <person name="de Souza S.S."/>
            <person name="Catta-Preta C.M."/>
            <person name="Silva R."/>
            <person name="Klein C.C."/>
            <person name="de Almeida L.G."/>
            <person name="de Lima Cunha O."/>
            <person name="Ciapina L.P."/>
            <person name="Brocchi M."/>
            <person name="Colabardini A.C."/>
            <person name="de Araujo Lima B."/>
            <person name="Machado C.R."/>
            <person name="de Almeida Soares C.M."/>
            <person name="Probst C.M."/>
            <person name="de Menezes C.B."/>
            <person name="Thompson C.E."/>
            <person name="Bartholomeu D.C."/>
            <person name="Gradia D.F."/>
            <person name="Pavoni D.P."/>
            <person name="Grisard E.C."/>
            <person name="Fantinatti-Garboggini F."/>
            <person name="Marchini F.K."/>
            <person name="Rodrigues-Luiz G.F."/>
            <person name="Wagner G."/>
            <person name="Goldman G.H."/>
            <person name="Fietto J.L."/>
            <person name="Elias M.C."/>
            <person name="Goldman M.H."/>
            <person name="Sagot M.F."/>
            <person name="Pereira M."/>
            <person name="Stoco P.H."/>
            <person name="de Mendonca-Neto R.P."/>
            <person name="Teixeira S.M."/>
            <person name="Maciel T.E."/>
            <person name="de Oliveira Mendes T.A."/>
            <person name="Urmenyi T.P."/>
            <person name="de Souza W."/>
            <person name="Schenkman S."/>
            <person name="de Vasconcelos A.T."/>
        </authorList>
    </citation>
    <scope>NUCLEOTIDE SEQUENCE [LARGE SCALE GENOMIC DNA]</scope>
</reference>
<dbReference type="InterPro" id="IPR013805">
    <property type="entry name" value="GrpE_CC"/>
</dbReference>
<accession>S9VU15</accession>
<keyword evidence="12" id="KW-1185">Reference proteome</keyword>
<dbReference type="NCBIfam" id="NF010737">
    <property type="entry name" value="PRK14139.1"/>
    <property type="match status" value="1"/>
</dbReference>
<dbReference type="GO" id="GO:0051082">
    <property type="term" value="F:unfolded protein binding"/>
    <property type="evidence" value="ECO:0007669"/>
    <property type="project" value="TreeGrafter"/>
</dbReference>
<dbReference type="InterPro" id="IPR009012">
    <property type="entry name" value="GrpE_head"/>
</dbReference>
<organism evidence="11 12">
    <name type="scientific">Strigomonas culicis</name>
    <dbReference type="NCBI Taxonomy" id="28005"/>
    <lineage>
        <taxon>Eukaryota</taxon>
        <taxon>Discoba</taxon>
        <taxon>Euglenozoa</taxon>
        <taxon>Kinetoplastea</taxon>
        <taxon>Metakinetoplastina</taxon>
        <taxon>Trypanosomatida</taxon>
        <taxon>Trypanosomatidae</taxon>
        <taxon>Strigomonadinae</taxon>
        <taxon>Strigomonas</taxon>
    </lineage>
</organism>
<evidence type="ECO:0000256" key="4">
    <source>
        <dbReference type="ARBA" id="ARBA00022490"/>
    </source>
</evidence>
<keyword evidence="7" id="KW-0496">Mitochondrion</keyword>
<name>S9VU15_9TRYP</name>
<keyword evidence="10" id="KW-1133">Transmembrane helix</keyword>
<dbReference type="SUPFAM" id="SSF51064">
    <property type="entry name" value="Head domain of nucleotide exchange factor GrpE"/>
    <property type="match status" value="1"/>
</dbReference>
<feature type="coiled-coil region" evidence="9">
    <location>
        <begin position="57"/>
        <end position="84"/>
    </location>
</feature>
<evidence type="ECO:0000256" key="6">
    <source>
        <dbReference type="ARBA" id="ARBA00023186"/>
    </source>
</evidence>
<dbReference type="Pfam" id="PF01025">
    <property type="entry name" value="GrpE"/>
    <property type="match status" value="1"/>
</dbReference>
<sequence length="219" mass="24794">MDGNSLFIYLFVYIIRFSFWLITSKEFTVIDLKIPEENVSPEVIENKEIKSEDESLSEDLLKEIADLSKKLEDANILIKEQNESILRSYAEIENIKRRSNDDISKVRKFGIESFAEGLVPVKDSLEAALLQPNQTIESLIEGVEITLKQLDAVFERNFLKEISPLVGDKFDPNIHQAISSVKSDNQPNTIVQLLQKGYAISDRVLRPALVVVSVGNIDI</sequence>
<dbReference type="AlphaFoldDB" id="S9VU15"/>
<evidence type="ECO:0000313" key="12">
    <source>
        <dbReference type="Proteomes" id="UP000015354"/>
    </source>
</evidence>
<dbReference type="HAMAP" id="MF_01151">
    <property type="entry name" value="GrpE"/>
    <property type="match status" value="1"/>
</dbReference>
<evidence type="ECO:0000313" key="11">
    <source>
        <dbReference type="EMBL" id="EPY26735.1"/>
    </source>
</evidence>
<keyword evidence="4" id="KW-0963">Cytoplasm</keyword>
<dbReference type="GO" id="GO:0006457">
    <property type="term" value="P:protein folding"/>
    <property type="evidence" value="ECO:0007669"/>
    <property type="project" value="InterPro"/>
</dbReference>
<dbReference type="Gene3D" id="2.30.22.10">
    <property type="entry name" value="Head domain of nucleotide exchange factor GrpE"/>
    <property type="match status" value="1"/>
</dbReference>
<dbReference type="GO" id="GO:0000774">
    <property type="term" value="F:adenyl-nucleotide exchange factor activity"/>
    <property type="evidence" value="ECO:0007669"/>
    <property type="project" value="InterPro"/>
</dbReference>
<keyword evidence="5" id="KW-0346">Stress response</keyword>
<dbReference type="CDD" id="cd00446">
    <property type="entry name" value="GrpE"/>
    <property type="match status" value="1"/>
</dbReference>
<evidence type="ECO:0000256" key="8">
    <source>
        <dbReference type="RuleBase" id="RU004478"/>
    </source>
</evidence>
<comment type="similarity">
    <text evidence="2 8">Belongs to the GrpE family.</text>
</comment>
<dbReference type="NCBIfam" id="NF010748">
    <property type="entry name" value="PRK14150.1"/>
    <property type="match status" value="1"/>
</dbReference>
<dbReference type="GO" id="GO:0005829">
    <property type="term" value="C:cytosol"/>
    <property type="evidence" value="ECO:0007669"/>
    <property type="project" value="TreeGrafter"/>
</dbReference>
<dbReference type="NCBIfam" id="NF010738">
    <property type="entry name" value="PRK14140.1"/>
    <property type="match status" value="1"/>
</dbReference>
<evidence type="ECO:0000256" key="10">
    <source>
        <dbReference type="SAM" id="Phobius"/>
    </source>
</evidence>
<comment type="function">
    <text evidence="7">Essential component of the PAM complex, a complex required for the translocation of transit peptide-containing proteins from the inner membrane into the mitochondrial matrix in an ATP-dependent manner.</text>
</comment>
<comment type="subunit">
    <text evidence="3">Homodimer.</text>
</comment>
<evidence type="ECO:0000256" key="2">
    <source>
        <dbReference type="ARBA" id="ARBA00009054"/>
    </source>
</evidence>
<dbReference type="SUPFAM" id="SSF58014">
    <property type="entry name" value="Coiled-coil domain of nucleotide exchange factor GrpE"/>
    <property type="match status" value="1"/>
</dbReference>
<keyword evidence="9" id="KW-0175">Coiled coil</keyword>
<keyword evidence="10" id="KW-0812">Transmembrane</keyword>
<comment type="caution">
    <text evidence="11">The sequence shown here is derived from an EMBL/GenBank/DDBJ whole genome shotgun (WGS) entry which is preliminary data.</text>
</comment>
<dbReference type="PANTHER" id="PTHR21237:SF23">
    <property type="entry name" value="GRPE PROTEIN HOMOLOG, MITOCHONDRIAL"/>
    <property type="match status" value="1"/>
</dbReference>
<feature type="transmembrane region" description="Helical" evidence="10">
    <location>
        <begin position="6"/>
        <end position="23"/>
    </location>
</feature>
<dbReference type="PRINTS" id="PR00773">
    <property type="entry name" value="GRPEPROTEIN"/>
</dbReference>
<dbReference type="InterPro" id="IPR000740">
    <property type="entry name" value="GrpE"/>
</dbReference>
<dbReference type="PROSITE" id="PS01071">
    <property type="entry name" value="GRPE"/>
    <property type="match status" value="1"/>
</dbReference>
<evidence type="ECO:0000256" key="1">
    <source>
        <dbReference type="ARBA" id="ARBA00004496"/>
    </source>
</evidence>
<keyword evidence="10" id="KW-0472">Membrane</keyword>
<dbReference type="PANTHER" id="PTHR21237">
    <property type="entry name" value="GRPE PROTEIN"/>
    <property type="match status" value="1"/>
</dbReference>
<dbReference type="GO" id="GO:0051087">
    <property type="term" value="F:protein-folding chaperone binding"/>
    <property type="evidence" value="ECO:0007669"/>
    <property type="project" value="InterPro"/>
</dbReference>
<dbReference type="GO" id="GO:0005759">
    <property type="term" value="C:mitochondrial matrix"/>
    <property type="evidence" value="ECO:0007669"/>
    <property type="project" value="UniProtKB-SubCell"/>
</dbReference>
<proteinExistence type="inferred from homology"/>
<evidence type="ECO:0000256" key="5">
    <source>
        <dbReference type="ARBA" id="ARBA00023016"/>
    </source>
</evidence>
<dbReference type="Proteomes" id="UP000015354">
    <property type="component" value="Unassembled WGS sequence"/>
</dbReference>
<dbReference type="Gene3D" id="3.90.20.20">
    <property type="match status" value="1"/>
</dbReference>